<dbReference type="Proteomes" id="UP000187209">
    <property type="component" value="Unassembled WGS sequence"/>
</dbReference>
<dbReference type="AlphaFoldDB" id="A0A1R2CGU6"/>
<name>A0A1R2CGU6_9CILI</name>
<evidence type="ECO:0000313" key="1">
    <source>
        <dbReference type="EMBL" id="OMJ88227.1"/>
    </source>
</evidence>
<sequence>MNSLHSTWSRKSDASCTSSSMTLSQLFDFLATHIIGLFKVTSKHFILEYKEDNRTANLTLRLYKTNICAELLHGKIRRFGIDYNAYVKILHESGEEFFILIPECRSYNPAGTDKPYITFNQYIFITKLVAVEVRAATLGIPENQIDDIFNCIQKASQIYTTIKDVCEWIHLQIKCACYLRIQGPNFYELLLNKASLNEFDLNIRDHCKEYLENCLDGSEVSLPRLYYKTVLENEPRLQFDKKVLFAEIIRRESKKSKAVLYHLPKAVPQMAYVKQGKNYTQIVNDIEKFCAGHNSVENMAACCVM</sequence>
<accession>A0A1R2CGU6</accession>
<evidence type="ECO:0000313" key="2">
    <source>
        <dbReference type="Proteomes" id="UP000187209"/>
    </source>
</evidence>
<organism evidence="1 2">
    <name type="scientific">Stentor coeruleus</name>
    <dbReference type="NCBI Taxonomy" id="5963"/>
    <lineage>
        <taxon>Eukaryota</taxon>
        <taxon>Sar</taxon>
        <taxon>Alveolata</taxon>
        <taxon>Ciliophora</taxon>
        <taxon>Postciliodesmatophora</taxon>
        <taxon>Heterotrichea</taxon>
        <taxon>Heterotrichida</taxon>
        <taxon>Stentoridae</taxon>
        <taxon>Stentor</taxon>
    </lineage>
</organism>
<gene>
    <name evidence="1" type="ORF">SteCoe_9889</name>
</gene>
<reference evidence="1 2" key="1">
    <citation type="submission" date="2016-11" db="EMBL/GenBank/DDBJ databases">
        <title>The macronuclear genome of Stentor coeruleus: a giant cell with tiny introns.</title>
        <authorList>
            <person name="Slabodnick M."/>
            <person name="Ruby J.G."/>
            <person name="Reiff S.B."/>
            <person name="Swart E.C."/>
            <person name="Gosai S."/>
            <person name="Prabakaran S."/>
            <person name="Witkowska E."/>
            <person name="Larue G.E."/>
            <person name="Fisher S."/>
            <person name="Freeman R.M."/>
            <person name="Gunawardena J."/>
            <person name="Chu W."/>
            <person name="Stover N.A."/>
            <person name="Gregory B.D."/>
            <person name="Nowacki M."/>
            <person name="Derisi J."/>
            <person name="Roy S.W."/>
            <person name="Marshall W.F."/>
            <person name="Sood P."/>
        </authorList>
    </citation>
    <scope>NUCLEOTIDE SEQUENCE [LARGE SCALE GENOMIC DNA]</scope>
    <source>
        <strain evidence="1">WM001</strain>
    </source>
</reference>
<dbReference type="OrthoDB" id="323885at2759"/>
<protein>
    <submittedName>
        <fullName evidence="1">Uncharacterized protein</fullName>
    </submittedName>
</protein>
<proteinExistence type="predicted"/>
<dbReference type="EMBL" id="MPUH01000156">
    <property type="protein sequence ID" value="OMJ88227.1"/>
    <property type="molecule type" value="Genomic_DNA"/>
</dbReference>
<comment type="caution">
    <text evidence="1">The sequence shown here is derived from an EMBL/GenBank/DDBJ whole genome shotgun (WGS) entry which is preliminary data.</text>
</comment>
<keyword evidence="2" id="KW-1185">Reference proteome</keyword>